<reference evidence="2" key="1">
    <citation type="submission" date="2022-11" db="EMBL/GenBank/DDBJ databases">
        <authorList>
            <person name="Kikuchi T."/>
        </authorList>
    </citation>
    <scope>NUCLEOTIDE SEQUENCE</scope>
    <source>
        <strain evidence="2">PS1010</strain>
    </source>
</reference>
<gene>
    <name evidence="2" type="ORF">CAMP_LOCUS7188</name>
</gene>
<keyword evidence="1" id="KW-1133">Transmembrane helix</keyword>
<dbReference type="Proteomes" id="UP001152747">
    <property type="component" value="Unassembled WGS sequence"/>
</dbReference>
<organism evidence="2 3">
    <name type="scientific">Caenorhabditis angaria</name>
    <dbReference type="NCBI Taxonomy" id="860376"/>
    <lineage>
        <taxon>Eukaryota</taxon>
        <taxon>Metazoa</taxon>
        <taxon>Ecdysozoa</taxon>
        <taxon>Nematoda</taxon>
        <taxon>Chromadorea</taxon>
        <taxon>Rhabditida</taxon>
        <taxon>Rhabditina</taxon>
        <taxon>Rhabditomorpha</taxon>
        <taxon>Rhabditoidea</taxon>
        <taxon>Rhabditidae</taxon>
        <taxon>Peloderinae</taxon>
        <taxon>Caenorhabditis</taxon>
    </lineage>
</organism>
<sequence length="104" mass="12373">MDTSPQIPPEDHTISSNSQANEDPTQLIWFIIFVWFMIYRFRGRTRNPDMQLVAILLYLMIIVANPRNFRQLRPRFINLLECVISTMISLLILDFEDMNRSIQQ</sequence>
<dbReference type="AlphaFoldDB" id="A0A9P1N1N8"/>
<feature type="transmembrane region" description="Helical" evidence="1">
    <location>
        <begin position="24"/>
        <end position="41"/>
    </location>
</feature>
<protein>
    <recommendedName>
        <fullName evidence="4">Transmembrane protein</fullName>
    </recommendedName>
</protein>
<keyword evidence="1" id="KW-0812">Transmembrane</keyword>
<keyword evidence="3" id="KW-1185">Reference proteome</keyword>
<evidence type="ECO:0000256" key="1">
    <source>
        <dbReference type="SAM" id="Phobius"/>
    </source>
</evidence>
<evidence type="ECO:0008006" key="4">
    <source>
        <dbReference type="Google" id="ProtNLM"/>
    </source>
</evidence>
<dbReference type="EMBL" id="CANHGI010000003">
    <property type="protein sequence ID" value="CAI5444551.1"/>
    <property type="molecule type" value="Genomic_DNA"/>
</dbReference>
<feature type="transmembrane region" description="Helical" evidence="1">
    <location>
        <begin position="76"/>
        <end position="95"/>
    </location>
</feature>
<proteinExistence type="predicted"/>
<evidence type="ECO:0000313" key="2">
    <source>
        <dbReference type="EMBL" id="CAI5444551.1"/>
    </source>
</evidence>
<accession>A0A9P1N1N8</accession>
<comment type="caution">
    <text evidence="2">The sequence shown here is derived from an EMBL/GenBank/DDBJ whole genome shotgun (WGS) entry which is preliminary data.</text>
</comment>
<name>A0A9P1N1N8_9PELO</name>
<keyword evidence="1" id="KW-0472">Membrane</keyword>
<evidence type="ECO:0000313" key="3">
    <source>
        <dbReference type="Proteomes" id="UP001152747"/>
    </source>
</evidence>